<dbReference type="PANTHER" id="PTHR15032:SF4">
    <property type="entry name" value="N-ACYL-PHOSPHATIDYLETHANOLAMINE-HYDROLYZING PHOSPHOLIPASE D"/>
    <property type="match status" value="1"/>
</dbReference>
<accession>A0A285UN73</accession>
<proteinExistence type="predicted"/>
<feature type="compositionally biased region" description="Basic and acidic residues" evidence="1">
    <location>
        <begin position="1"/>
        <end position="15"/>
    </location>
</feature>
<dbReference type="AlphaFoldDB" id="A0A285UN73"/>
<dbReference type="PANTHER" id="PTHR15032">
    <property type="entry name" value="N-ACYL-PHOSPHATIDYLETHANOLAMINE-HYDROLYZING PHOSPHOLIPASE D"/>
    <property type="match status" value="1"/>
</dbReference>
<evidence type="ECO:0000259" key="2">
    <source>
        <dbReference type="Pfam" id="PF12706"/>
    </source>
</evidence>
<evidence type="ECO:0000313" key="4">
    <source>
        <dbReference type="Proteomes" id="UP000219167"/>
    </source>
</evidence>
<evidence type="ECO:0000313" key="3">
    <source>
        <dbReference type="EMBL" id="SOC43330.1"/>
    </source>
</evidence>
<dbReference type="Pfam" id="PF12706">
    <property type="entry name" value="Lactamase_B_2"/>
    <property type="match status" value="1"/>
</dbReference>
<dbReference type="EMBL" id="OBQD01000011">
    <property type="protein sequence ID" value="SOC43330.1"/>
    <property type="molecule type" value="Genomic_DNA"/>
</dbReference>
<dbReference type="InterPro" id="IPR036866">
    <property type="entry name" value="RibonucZ/Hydroxyglut_hydro"/>
</dbReference>
<protein>
    <submittedName>
        <fullName evidence="3">L-ascorbate metabolism protein UlaG (Beta-lactamase superfamily)</fullName>
    </submittedName>
</protein>
<feature type="region of interest" description="Disordered" evidence="1">
    <location>
        <begin position="1"/>
        <end position="40"/>
    </location>
</feature>
<keyword evidence="4" id="KW-1185">Reference proteome</keyword>
<reference evidence="3 4" key="1">
    <citation type="submission" date="2017-08" db="EMBL/GenBank/DDBJ databases">
        <authorList>
            <person name="de Groot N.N."/>
        </authorList>
    </citation>
    <scope>NUCLEOTIDE SEQUENCE [LARGE SCALE GENOMIC DNA]</scope>
    <source>
        <strain evidence="3 4">JC85</strain>
    </source>
</reference>
<organism evidence="3 4">
    <name type="scientific">Rhizobium subbaraonis</name>
    <dbReference type="NCBI Taxonomy" id="908946"/>
    <lineage>
        <taxon>Bacteria</taxon>
        <taxon>Pseudomonadati</taxon>
        <taxon>Pseudomonadota</taxon>
        <taxon>Alphaproteobacteria</taxon>
        <taxon>Hyphomicrobiales</taxon>
        <taxon>Rhizobiaceae</taxon>
        <taxon>Rhizobium/Agrobacterium group</taxon>
        <taxon>Rhizobium</taxon>
    </lineage>
</organism>
<dbReference type="SUPFAM" id="SSF56281">
    <property type="entry name" value="Metallo-hydrolase/oxidoreductase"/>
    <property type="match status" value="1"/>
</dbReference>
<feature type="domain" description="Metallo-beta-lactamase" evidence="2">
    <location>
        <begin position="98"/>
        <end position="298"/>
    </location>
</feature>
<name>A0A285UN73_9HYPH</name>
<dbReference type="InterPro" id="IPR001279">
    <property type="entry name" value="Metallo-B-lactamas"/>
</dbReference>
<dbReference type="Proteomes" id="UP000219167">
    <property type="component" value="Unassembled WGS sequence"/>
</dbReference>
<dbReference type="GO" id="GO:0005737">
    <property type="term" value="C:cytoplasm"/>
    <property type="evidence" value="ECO:0007669"/>
    <property type="project" value="TreeGrafter"/>
</dbReference>
<sequence>MPDRLDKPPMPERSRNPYYDGPVSDHFDGTRFFNPGGDPPRGLRDLLRWQFGGGRSRWPKSAPSPFPAARPEKRIDGKHLRVTMVGHATLLIQVAGLNILTDPVWSPRTSPFTFTGPRRVVPPGIEFDDLPPIDIVLVTHNHYDHLDLVTLKRLYDRHAPHIVTPLGNDTIIRRAIPDVKISDMDWGDRMSLWDNLLIDCEPCHHWSARGTRDRRMALWAAFVLTTPAGNIYHIGDTGFHDGINYRAAADRHGGFRLACLPIGAYEPRWFMKSQHQNAREAVDGMLACRSAHAVGHHFGTVQLTDEAIDAPVDMLKTALACRDIAPERFRALRAGEVFDVPEA</sequence>
<dbReference type="Gene3D" id="3.60.15.10">
    <property type="entry name" value="Ribonuclease Z/Hydroxyacylglutathione hydrolase-like"/>
    <property type="match status" value="1"/>
</dbReference>
<gene>
    <name evidence="3" type="ORF">SAMN05892877_11145</name>
</gene>
<evidence type="ECO:0000256" key="1">
    <source>
        <dbReference type="SAM" id="MobiDB-lite"/>
    </source>
</evidence>